<dbReference type="EMBL" id="CM032187">
    <property type="protein sequence ID" value="KAG7089864.1"/>
    <property type="molecule type" value="Genomic_DNA"/>
</dbReference>
<organism evidence="3 4">
    <name type="scientific">Marasmius oreades</name>
    <name type="common">fairy-ring Marasmius</name>
    <dbReference type="NCBI Taxonomy" id="181124"/>
    <lineage>
        <taxon>Eukaryota</taxon>
        <taxon>Fungi</taxon>
        <taxon>Dikarya</taxon>
        <taxon>Basidiomycota</taxon>
        <taxon>Agaricomycotina</taxon>
        <taxon>Agaricomycetes</taxon>
        <taxon>Agaricomycetidae</taxon>
        <taxon>Agaricales</taxon>
        <taxon>Marasmiineae</taxon>
        <taxon>Marasmiaceae</taxon>
        <taxon>Marasmius</taxon>
    </lineage>
</organism>
<evidence type="ECO:0000313" key="3">
    <source>
        <dbReference type="EMBL" id="KAG7089864.1"/>
    </source>
</evidence>
<feature type="compositionally biased region" description="Low complexity" evidence="2">
    <location>
        <begin position="376"/>
        <end position="422"/>
    </location>
</feature>
<comment type="caution">
    <text evidence="3">The sequence shown here is derived from an EMBL/GenBank/DDBJ whole genome shotgun (WGS) entry which is preliminary data.</text>
</comment>
<accession>A0A9P7RU97</accession>
<feature type="coiled-coil region" evidence="1">
    <location>
        <begin position="461"/>
        <end position="497"/>
    </location>
</feature>
<evidence type="ECO:0000256" key="2">
    <source>
        <dbReference type="SAM" id="MobiDB-lite"/>
    </source>
</evidence>
<evidence type="ECO:0000313" key="4">
    <source>
        <dbReference type="Proteomes" id="UP001049176"/>
    </source>
</evidence>
<name>A0A9P7RU97_9AGAR</name>
<dbReference type="OrthoDB" id="2685034at2759"/>
<keyword evidence="4" id="KW-1185">Reference proteome</keyword>
<feature type="region of interest" description="Disordered" evidence="2">
    <location>
        <begin position="48"/>
        <end position="147"/>
    </location>
</feature>
<evidence type="ECO:0000256" key="1">
    <source>
        <dbReference type="SAM" id="Coils"/>
    </source>
</evidence>
<feature type="compositionally biased region" description="Polar residues" evidence="2">
    <location>
        <begin position="315"/>
        <end position="368"/>
    </location>
</feature>
<feature type="compositionally biased region" description="Polar residues" evidence="2">
    <location>
        <begin position="25"/>
        <end position="35"/>
    </location>
</feature>
<feature type="region of interest" description="Disordered" evidence="2">
    <location>
        <begin position="1"/>
        <end position="35"/>
    </location>
</feature>
<feature type="region of interest" description="Disordered" evidence="2">
    <location>
        <begin position="280"/>
        <end position="422"/>
    </location>
</feature>
<sequence>MVHGDRLMQYGHLTQGLGDRRDSTLDSNGSTPYQPHQILNQLNAHLSTTSFTGRPPEYRLSPGLTPSPIHQQQQQAQQNGINGHQQPSSSSHYSLNTNHQPTSSSPGLKRKPVDNNNNLPQAHPKRRREPVDDDSFDLEGGGQGAKHWTDEEKTKLFNWLMGVGQDEHWQALRSAKNSCLRECATEVFGGKKSYQALKGCFERNFNLFKQIYAFETFHIQQQAVNILSWADADRLKEYERRLQVARRGGCDVGNITARTIDHWHRIGWYSVFHHRWHGDPQTTRPTNHNGRGPHPNGDDVDADDGHEVNVDFDALTSTSPRLPGHTLSSPSNHTDGLSTSQDRSHSLTSFVNPQSLSHSPTVTSTNGVSHHHPHPAHSSSIASSSTISNHQSRTSVPVSTPISTISTPQISPSTSSTVATSASDNTPVTITLTQGMLETYLNFLRVQTQTGKMKLEYMRRREEREESESNQRREVERLKAEREAQQFEHNKQSAMTKQKTDKAIELLRDPHVDSSVKHSAGEYLKKLFET</sequence>
<dbReference type="RefSeq" id="XP_043006334.1">
    <property type="nucleotide sequence ID" value="XM_043156547.1"/>
</dbReference>
<reference evidence="3" key="1">
    <citation type="journal article" date="2021" name="Genome Biol. Evol.">
        <title>The assembled and annotated genome of the fairy-ring fungus Marasmius oreades.</title>
        <authorList>
            <person name="Hiltunen M."/>
            <person name="Ament-Velasquez S.L."/>
            <person name="Johannesson H."/>
        </authorList>
    </citation>
    <scope>NUCLEOTIDE SEQUENCE</scope>
    <source>
        <strain evidence="3">03SP1</strain>
    </source>
</reference>
<dbReference type="KEGG" id="more:E1B28_011508"/>
<dbReference type="AlphaFoldDB" id="A0A9P7RU97"/>
<gene>
    <name evidence="3" type="ORF">E1B28_011508</name>
</gene>
<feature type="compositionally biased region" description="Low complexity" evidence="2">
    <location>
        <begin position="69"/>
        <end position="86"/>
    </location>
</feature>
<feature type="compositionally biased region" description="Polar residues" evidence="2">
    <location>
        <begin position="87"/>
        <end position="106"/>
    </location>
</feature>
<dbReference type="Proteomes" id="UP001049176">
    <property type="component" value="Chromosome 7"/>
</dbReference>
<protein>
    <submittedName>
        <fullName evidence="3">Uncharacterized protein</fullName>
    </submittedName>
</protein>
<keyword evidence="1" id="KW-0175">Coiled coil</keyword>
<feature type="compositionally biased region" description="Polar residues" evidence="2">
    <location>
        <begin position="280"/>
        <end position="289"/>
    </location>
</feature>
<proteinExistence type="predicted"/>
<dbReference type="GeneID" id="66080583"/>